<protein>
    <submittedName>
        <fullName evidence="9">Uncharacterized protein</fullName>
    </submittedName>
</protein>
<proteinExistence type="inferred from homology"/>
<dbReference type="SUPFAM" id="SSF52266">
    <property type="entry name" value="SGNH hydrolase"/>
    <property type="match status" value="1"/>
</dbReference>
<feature type="signal peptide" evidence="8">
    <location>
        <begin position="1"/>
        <end position="21"/>
    </location>
</feature>
<keyword evidence="6" id="KW-0442">Lipid degradation</keyword>
<evidence type="ECO:0000256" key="8">
    <source>
        <dbReference type="SAM" id="SignalP"/>
    </source>
</evidence>
<evidence type="ECO:0000256" key="1">
    <source>
        <dbReference type="ARBA" id="ARBA00004613"/>
    </source>
</evidence>
<evidence type="ECO:0000256" key="7">
    <source>
        <dbReference type="ARBA" id="ARBA00023098"/>
    </source>
</evidence>
<reference evidence="9 10" key="1">
    <citation type="submission" date="2021-05" db="EMBL/GenBank/DDBJ databases">
        <title>Genome Assembly of Synthetic Allotetraploid Brassica napus Reveals Homoeologous Exchanges between Subgenomes.</title>
        <authorList>
            <person name="Davis J.T."/>
        </authorList>
    </citation>
    <scope>NUCLEOTIDE SEQUENCE [LARGE SCALE GENOMIC DNA]</scope>
    <source>
        <strain evidence="10">cv. Da-Ae</strain>
        <tissue evidence="9">Seedling</tissue>
    </source>
</reference>
<evidence type="ECO:0000256" key="5">
    <source>
        <dbReference type="ARBA" id="ARBA00022801"/>
    </source>
</evidence>
<dbReference type="PANTHER" id="PTHR45650:SF67">
    <property type="entry name" value="(RAPE) HYPOTHETICAL PROTEIN"/>
    <property type="match status" value="1"/>
</dbReference>
<sequence>MESYLRKWCLVSVLVLYLGLGFNVKAEPQVPCYFIFGDSLVDNGNNNGLSSLARADYYPYGIDLGGPTGRFSNGKTTVDEIAELLGFDNYIPAYSDVSGEQILQGVNYASAAAGIREETGQQLGQRIPFSGQVQNYQNTAAQVVELLGDENTAADYLRKCIYSVGLGSNDYLNNYFMPQYYSTSRQYTPEQYADDLINRYRDQLNALYNYGARKFALVGVGAIGCSPNALAQGSPDGTTCVERLNSANRIFNNRLKSMVQQLNNEHSDAKFTYINAYGVFQDIIANPSAYDFGFEMESYNLRKWCVVFVLLGLAFSVTKAQQVPCYFIFGDSLVDNGNNNGLVSFARANYFPYGIDFGGPTGRFSNGRTTVDEIAELLGFNDYIPAYNSVRGRQILTGVNYASAAAGIRDETGRQLGQRISFSGQVRNYQNTVQQVVSLLGGETQAADYLKRCIYSVGMGSNDYLNNYFMPTFYSSSRQFTPEQYANDLISRYSTQLNALYNYGARKFALIGIGAIGCSPNALARSRDSRTCDERINSANQIFNSKLRSLVDQLNNNHPDAKFTYINAYDIFQDMIKNPSRFGFRVTNAGCCGIGRNAGQITCLPGQRPCRDRNAYVFWDAFHPTEAANIVIARRSYKAESPSDAYPMDISGLARL</sequence>
<comment type="caution">
    <text evidence="9">The sequence shown here is derived from an EMBL/GenBank/DDBJ whole genome shotgun (WGS) entry which is preliminary data.</text>
</comment>
<feature type="chain" id="PRO_5045046905" evidence="8">
    <location>
        <begin position="22"/>
        <end position="656"/>
    </location>
</feature>
<gene>
    <name evidence="9" type="ORF">HID58_030379</name>
</gene>
<accession>A0ABQ8CFT3</accession>
<evidence type="ECO:0000256" key="4">
    <source>
        <dbReference type="ARBA" id="ARBA00022729"/>
    </source>
</evidence>
<dbReference type="PANTHER" id="PTHR45650">
    <property type="entry name" value="GDSL-LIKE LIPASE/ACYLHYDROLASE-RELATED"/>
    <property type="match status" value="1"/>
</dbReference>
<evidence type="ECO:0000313" key="10">
    <source>
        <dbReference type="Proteomes" id="UP000824890"/>
    </source>
</evidence>
<keyword evidence="7" id="KW-0443">Lipid metabolism</keyword>
<keyword evidence="4 8" id="KW-0732">Signal</keyword>
<evidence type="ECO:0000256" key="2">
    <source>
        <dbReference type="ARBA" id="ARBA00008668"/>
    </source>
</evidence>
<dbReference type="InterPro" id="IPR001087">
    <property type="entry name" value="GDSL"/>
</dbReference>
<dbReference type="InterPro" id="IPR035669">
    <property type="entry name" value="SGNH_plant_lipase-like"/>
</dbReference>
<dbReference type="EMBL" id="JAGKQM010000008">
    <property type="protein sequence ID" value="KAH0915933.1"/>
    <property type="molecule type" value="Genomic_DNA"/>
</dbReference>
<evidence type="ECO:0000256" key="3">
    <source>
        <dbReference type="ARBA" id="ARBA00022525"/>
    </source>
</evidence>
<evidence type="ECO:0000256" key="6">
    <source>
        <dbReference type="ARBA" id="ARBA00022963"/>
    </source>
</evidence>
<comment type="subcellular location">
    <subcellularLocation>
        <location evidence="1">Secreted</location>
    </subcellularLocation>
</comment>
<dbReference type="CDD" id="cd01837">
    <property type="entry name" value="SGNH_plant_lipase_like"/>
    <property type="match status" value="2"/>
</dbReference>
<dbReference type="Pfam" id="PF00657">
    <property type="entry name" value="Lipase_GDSL"/>
    <property type="match status" value="2"/>
</dbReference>
<keyword evidence="10" id="KW-1185">Reference proteome</keyword>
<dbReference type="Gene3D" id="3.40.50.1110">
    <property type="entry name" value="SGNH hydrolase"/>
    <property type="match status" value="2"/>
</dbReference>
<comment type="similarity">
    <text evidence="2">Belongs to the 'GDSL' lipolytic enzyme family.</text>
</comment>
<name>A0ABQ8CFT3_BRANA</name>
<evidence type="ECO:0000313" key="9">
    <source>
        <dbReference type="EMBL" id="KAH0915933.1"/>
    </source>
</evidence>
<keyword evidence="5" id="KW-0378">Hydrolase</keyword>
<dbReference type="InterPro" id="IPR036514">
    <property type="entry name" value="SGNH_hydro_sf"/>
</dbReference>
<keyword evidence="3" id="KW-0964">Secreted</keyword>
<dbReference type="Proteomes" id="UP000824890">
    <property type="component" value="Unassembled WGS sequence"/>
</dbReference>
<organism evidence="9 10">
    <name type="scientific">Brassica napus</name>
    <name type="common">Rape</name>
    <dbReference type="NCBI Taxonomy" id="3708"/>
    <lineage>
        <taxon>Eukaryota</taxon>
        <taxon>Viridiplantae</taxon>
        <taxon>Streptophyta</taxon>
        <taxon>Embryophyta</taxon>
        <taxon>Tracheophyta</taxon>
        <taxon>Spermatophyta</taxon>
        <taxon>Magnoliopsida</taxon>
        <taxon>eudicotyledons</taxon>
        <taxon>Gunneridae</taxon>
        <taxon>Pentapetalae</taxon>
        <taxon>rosids</taxon>
        <taxon>malvids</taxon>
        <taxon>Brassicales</taxon>
        <taxon>Brassicaceae</taxon>
        <taxon>Brassiceae</taxon>
        <taxon>Brassica</taxon>
    </lineage>
</organism>
<dbReference type="InterPro" id="IPR051238">
    <property type="entry name" value="GDSL_esterase/lipase"/>
</dbReference>